<gene>
    <name evidence="1" type="ORF">CONCODRAFT_11355</name>
</gene>
<dbReference type="EMBL" id="KQ964695">
    <property type="protein sequence ID" value="KXN66708.1"/>
    <property type="molecule type" value="Genomic_DNA"/>
</dbReference>
<evidence type="ECO:0000313" key="1">
    <source>
        <dbReference type="EMBL" id="KXN66708.1"/>
    </source>
</evidence>
<keyword evidence="2" id="KW-1185">Reference proteome</keyword>
<sequence length="179" mass="20609">MDTTKFLLNKIFKYRNLPDGVHYETNVTAIVNILLEICDIRASRGYIIKDESIMISVRRDVAQEAERKKADKIVLKDVSRPMRNLVVDDEKPLLVIECKSHSDPEQEFTDLNDDQIQTYMSSLKFPYGLLISEYKAQFYSGKYGRYSTNIGPDLYISDILDNINALIDKIKEACEVEDA</sequence>
<organism evidence="1 2">
    <name type="scientific">Conidiobolus coronatus (strain ATCC 28846 / CBS 209.66 / NRRL 28638)</name>
    <name type="common">Delacroixia coronata</name>
    <dbReference type="NCBI Taxonomy" id="796925"/>
    <lineage>
        <taxon>Eukaryota</taxon>
        <taxon>Fungi</taxon>
        <taxon>Fungi incertae sedis</taxon>
        <taxon>Zoopagomycota</taxon>
        <taxon>Entomophthoromycotina</taxon>
        <taxon>Entomophthoromycetes</taxon>
        <taxon>Entomophthorales</taxon>
        <taxon>Ancylistaceae</taxon>
        <taxon>Conidiobolus</taxon>
    </lineage>
</organism>
<reference evidence="1 2" key="1">
    <citation type="journal article" date="2015" name="Genome Biol. Evol.">
        <title>Phylogenomic analyses indicate that early fungi evolved digesting cell walls of algal ancestors of land plants.</title>
        <authorList>
            <person name="Chang Y."/>
            <person name="Wang S."/>
            <person name="Sekimoto S."/>
            <person name="Aerts A.L."/>
            <person name="Choi C."/>
            <person name="Clum A."/>
            <person name="LaButti K.M."/>
            <person name="Lindquist E.A."/>
            <person name="Yee Ngan C."/>
            <person name="Ohm R.A."/>
            <person name="Salamov A.A."/>
            <person name="Grigoriev I.V."/>
            <person name="Spatafora J.W."/>
            <person name="Berbee M.L."/>
        </authorList>
    </citation>
    <scope>NUCLEOTIDE SEQUENCE [LARGE SCALE GENOMIC DNA]</scope>
    <source>
        <strain evidence="1 2">NRRL 28638</strain>
    </source>
</reference>
<protein>
    <recommendedName>
        <fullName evidence="3">Type I restriction enzyme R protein N-terminal domain-containing protein</fullName>
    </recommendedName>
</protein>
<proteinExistence type="predicted"/>
<dbReference type="Proteomes" id="UP000070444">
    <property type="component" value="Unassembled WGS sequence"/>
</dbReference>
<evidence type="ECO:0008006" key="3">
    <source>
        <dbReference type="Google" id="ProtNLM"/>
    </source>
</evidence>
<name>A0A137NVH0_CONC2</name>
<dbReference type="AlphaFoldDB" id="A0A137NVH0"/>
<evidence type="ECO:0000313" key="2">
    <source>
        <dbReference type="Proteomes" id="UP000070444"/>
    </source>
</evidence>
<accession>A0A137NVH0</accession>